<name>A0A8A3NZP7_9HELO</name>
<organism evidence="2 3">
    <name type="scientific">Monilinia vaccinii-corymbosi</name>
    <dbReference type="NCBI Taxonomy" id="61207"/>
    <lineage>
        <taxon>Eukaryota</taxon>
        <taxon>Fungi</taxon>
        <taxon>Dikarya</taxon>
        <taxon>Ascomycota</taxon>
        <taxon>Pezizomycotina</taxon>
        <taxon>Leotiomycetes</taxon>
        <taxon>Helotiales</taxon>
        <taxon>Sclerotiniaceae</taxon>
        <taxon>Monilinia</taxon>
    </lineage>
</organism>
<dbReference type="EMBL" id="CP063406">
    <property type="protein sequence ID" value="QSZ31125.1"/>
    <property type="molecule type" value="Genomic_DNA"/>
</dbReference>
<proteinExistence type="predicted"/>
<feature type="region of interest" description="Disordered" evidence="1">
    <location>
        <begin position="73"/>
        <end position="120"/>
    </location>
</feature>
<evidence type="ECO:0000313" key="2">
    <source>
        <dbReference type="EMBL" id="QSZ31125.1"/>
    </source>
</evidence>
<gene>
    <name evidence="2" type="ORF">DSL72_000688</name>
</gene>
<sequence length="120" mass="13415">MVRLRSRVGTGACQARRVGRGFAHREVVERFEGWTAGAEDGTMRSIPQVNSSTYTGVRTRADGWWWGDLPEAFDTRPDDEIDETPRDIGEVEVVDDDESDERDDADTTPNQPMVGAMRIG</sequence>
<evidence type="ECO:0000313" key="3">
    <source>
        <dbReference type="Proteomes" id="UP000672032"/>
    </source>
</evidence>
<reference evidence="2" key="1">
    <citation type="submission" date="2020-10" db="EMBL/GenBank/DDBJ databases">
        <title>Genome Sequence of Monilinia vaccinii-corymbosi Sheds Light on Mummy Berry Disease Infection of Blueberry and Mating Type.</title>
        <authorList>
            <person name="Yow A.G."/>
            <person name="Zhang Y."/>
            <person name="Bansal K."/>
            <person name="Eacker S.M."/>
            <person name="Sullivan S."/>
            <person name="Liachko I."/>
            <person name="Cubeta M.A."/>
            <person name="Rollins J.A."/>
            <person name="Ashrafi H."/>
        </authorList>
    </citation>
    <scope>NUCLEOTIDE SEQUENCE</scope>
    <source>
        <strain evidence="2">RL-1</strain>
    </source>
</reference>
<dbReference type="Proteomes" id="UP000672032">
    <property type="component" value="Chromosome 2"/>
</dbReference>
<feature type="compositionally biased region" description="Acidic residues" evidence="1">
    <location>
        <begin position="90"/>
        <end position="106"/>
    </location>
</feature>
<dbReference type="AlphaFoldDB" id="A0A8A3NZP7"/>
<evidence type="ECO:0000256" key="1">
    <source>
        <dbReference type="SAM" id="MobiDB-lite"/>
    </source>
</evidence>
<accession>A0A8A3NZP7</accession>
<keyword evidence="3" id="KW-1185">Reference proteome</keyword>
<feature type="compositionally biased region" description="Basic and acidic residues" evidence="1">
    <location>
        <begin position="73"/>
        <end position="89"/>
    </location>
</feature>
<protein>
    <submittedName>
        <fullName evidence="2">Uncharacterized protein</fullName>
    </submittedName>
</protein>